<evidence type="ECO:0000313" key="2">
    <source>
        <dbReference type="EMBL" id="KAL2532457.1"/>
    </source>
</evidence>
<feature type="chain" id="PRO_5044785833" description="Secreted protein" evidence="1">
    <location>
        <begin position="21"/>
        <end position="187"/>
    </location>
</feature>
<reference evidence="3" key="1">
    <citation type="submission" date="2024-07" db="EMBL/GenBank/DDBJ databases">
        <title>Two chromosome-level genome assemblies of Korean endemic species Abeliophyllum distichum and Forsythia ovata (Oleaceae).</title>
        <authorList>
            <person name="Jang H."/>
        </authorList>
    </citation>
    <scope>NUCLEOTIDE SEQUENCE [LARGE SCALE GENOMIC DNA]</scope>
</reference>
<evidence type="ECO:0008006" key="4">
    <source>
        <dbReference type="Google" id="ProtNLM"/>
    </source>
</evidence>
<organism evidence="2 3">
    <name type="scientific">Abeliophyllum distichum</name>
    <dbReference type="NCBI Taxonomy" id="126358"/>
    <lineage>
        <taxon>Eukaryota</taxon>
        <taxon>Viridiplantae</taxon>
        <taxon>Streptophyta</taxon>
        <taxon>Embryophyta</taxon>
        <taxon>Tracheophyta</taxon>
        <taxon>Spermatophyta</taxon>
        <taxon>Magnoliopsida</taxon>
        <taxon>eudicotyledons</taxon>
        <taxon>Gunneridae</taxon>
        <taxon>Pentapetalae</taxon>
        <taxon>asterids</taxon>
        <taxon>lamiids</taxon>
        <taxon>Lamiales</taxon>
        <taxon>Oleaceae</taxon>
        <taxon>Forsythieae</taxon>
        <taxon>Abeliophyllum</taxon>
    </lineage>
</organism>
<evidence type="ECO:0000313" key="3">
    <source>
        <dbReference type="Proteomes" id="UP001604336"/>
    </source>
</evidence>
<dbReference type="AlphaFoldDB" id="A0ABD1V556"/>
<proteinExistence type="predicted"/>
<name>A0ABD1V556_9LAMI</name>
<evidence type="ECO:0000256" key="1">
    <source>
        <dbReference type="SAM" id="SignalP"/>
    </source>
</evidence>
<protein>
    <recommendedName>
        <fullName evidence="4">Secreted protein</fullName>
    </recommendedName>
</protein>
<accession>A0ABD1V556</accession>
<keyword evidence="1" id="KW-0732">Signal</keyword>
<gene>
    <name evidence="2" type="ORF">Adt_05808</name>
</gene>
<comment type="caution">
    <text evidence="2">The sequence shown here is derived from an EMBL/GenBank/DDBJ whole genome shotgun (WGS) entry which is preliminary data.</text>
</comment>
<keyword evidence="3" id="KW-1185">Reference proteome</keyword>
<dbReference type="Proteomes" id="UP001604336">
    <property type="component" value="Unassembled WGS sequence"/>
</dbReference>
<sequence length="187" mass="21717">MMSWAVWPSTAAISLAWACAQLALQLSDRKPGTLPSTTETNPREQVNAITTRSGVQLPEIHVKRTETNVEQVMIKEEEVGKQDEKSKEEEYVEKEKLNLNEQNKKMTFNDTALINQFSESRIYSQIDFVIKAEEEVEIFVVVFEQCAELQSYSCEERKFKFLRINEKWCKVNRCKQNKSSKARFNVP</sequence>
<feature type="signal peptide" evidence="1">
    <location>
        <begin position="1"/>
        <end position="20"/>
    </location>
</feature>
<dbReference type="EMBL" id="JBFOLK010000002">
    <property type="protein sequence ID" value="KAL2532457.1"/>
    <property type="molecule type" value="Genomic_DNA"/>
</dbReference>